<dbReference type="AlphaFoldDB" id="B5Y6W8"/>
<protein>
    <recommendedName>
        <fullName evidence="3">thioredoxin-dependent peroxiredoxin</fullName>
        <ecNumber evidence="3">1.11.1.24</ecNumber>
    </recommendedName>
    <alternativeName>
        <fullName evidence="9">Thioredoxin peroxidase</fullName>
    </alternativeName>
    <alternativeName>
        <fullName evidence="11">Thioredoxin-dependent peroxiredoxin Bcp</fullName>
    </alternativeName>
</protein>
<evidence type="ECO:0000313" key="14">
    <source>
        <dbReference type="EMBL" id="ACI17794.1"/>
    </source>
</evidence>
<dbReference type="InterPro" id="IPR013766">
    <property type="entry name" value="Thioredoxin_domain"/>
</dbReference>
<gene>
    <name evidence="14" type="primary">bcp</name>
    <name evidence="14" type="ordered locus">COPRO5265_0145</name>
</gene>
<keyword evidence="4 14" id="KW-0575">Peroxidase</keyword>
<keyword evidence="15" id="KW-1185">Reference proteome</keyword>
<dbReference type="PANTHER" id="PTHR42801:SF4">
    <property type="entry name" value="AHPC_TSA FAMILY PROTEIN"/>
    <property type="match status" value="1"/>
</dbReference>
<dbReference type="PANTHER" id="PTHR42801">
    <property type="entry name" value="THIOREDOXIN-DEPENDENT PEROXIDE REDUCTASE"/>
    <property type="match status" value="1"/>
</dbReference>
<evidence type="ECO:0000259" key="13">
    <source>
        <dbReference type="PROSITE" id="PS51352"/>
    </source>
</evidence>
<keyword evidence="8" id="KW-0676">Redox-active center</keyword>
<dbReference type="RefSeq" id="WP_012544446.1">
    <property type="nucleotide sequence ID" value="NC_011295.1"/>
</dbReference>
<dbReference type="EC" id="1.11.1.24" evidence="3"/>
<comment type="function">
    <text evidence="1">Thiol-specific peroxidase that catalyzes the reduction of hydrogen peroxide and organic hydroperoxides to water and alcohols, respectively. Plays a role in cell protection against oxidative stress by detoxifying peroxides and as sensor of hydrogen peroxide-mediated signaling events.</text>
</comment>
<evidence type="ECO:0000313" key="15">
    <source>
        <dbReference type="Proteomes" id="UP000001732"/>
    </source>
</evidence>
<evidence type="ECO:0000256" key="2">
    <source>
        <dbReference type="ARBA" id="ARBA00011245"/>
    </source>
</evidence>
<dbReference type="InterPro" id="IPR050924">
    <property type="entry name" value="Peroxiredoxin_BCP/PrxQ"/>
</dbReference>
<dbReference type="OrthoDB" id="9812811at2"/>
<keyword evidence="6 14" id="KW-0560">Oxidoreductase</keyword>
<proteinExistence type="inferred from homology"/>
<evidence type="ECO:0000256" key="3">
    <source>
        <dbReference type="ARBA" id="ARBA00013017"/>
    </source>
</evidence>
<dbReference type="GO" id="GO:0005737">
    <property type="term" value="C:cytoplasm"/>
    <property type="evidence" value="ECO:0007669"/>
    <property type="project" value="TreeGrafter"/>
</dbReference>
<dbReference type="Proteomes" id="UP000001732">
    <property type="component" value="Chromosome"/>
</dbReference>
<organism evidence="14 15">
    <name type="scientific">Coprothermobacter proteolyticus (strain ATCC 35245 / DSM 5265 / OCM 4 / BT)</name>
    <dbReference type="NCBI Taxonomy" id="309798"/>
    <lineage>
        <taxon>Bacteria</taxon>
        <taxon>Pseudomonadati</taxon>
        <taxon>Coprothermobacterota</taxon>
        <taxon>Coprothermobacteria</taxon>
        <taxon>Coprothermobacterales</taxon>
        <taxon>Coprothermobacteraceae</taxon>
        <taxon>Coprothermobacter</taxon>
    </lineage>
</organism>
<comment type="similarity">
    <text evidence="10">Belongs to the peroxiredoxin family. BCP/PrxQ subfamily.</text>
</comment>
<dbReference type="GO" id="GO:0045454">
    <property type="term" value="P:cell redox homeostasis"/>
    <property type="evidence" value="ECO:0007669"/>
    <property type="project" value="TreeGrafter"/>
</dbReference>
<dbReference type="STRING" id="309798.COPRO5265_0145"/>
<evidence type="ECO:0000256" key="7">
    <source>
        <dbReference type="ARBA" id="ARBA00023157"/>
    </source>
</evidence>
<dbReference type="EMBL" id="CP001145">
    <property type="protein sequence ID" value="ACI17794.1"/>
    <property type="molecule type" value="Genomic_DNA"/>
</dbReference>
<dbReference type="HOGENOM" id="CLU_042529_14_1_9"/>
<name>B5Y6W8_COPPD</name>
<dbReference type="Pfam" id="PF00578">
    <property type="entry name" value="AhpC-TSA"/>
    <property type="match status" value="1"/>
</dbReference>
<dbReference type="Gene3D" id="3.40.30.10">
    <property type="entry name" value="Glutaredoxin"/>
    <property type="match status" value="1"/>
</dbReference>
<dbReference type="PROSITE" id="PS51352">
    <property type="entry name" value="THIOREDOXIN_2"/>
    <property type="match status" value="1"/>
</dbReference>
<dbReference type="InterPro" id="IPR036249">
    <property type="entry name" value="Thioredoxin-like_sf"/>
</dbReference>
<dbReference type="InterPro" id="IPR000866">
    <property type="entry name" value="AhpC/TSA"/>
</dbReference>
<evidence type="ECO:0000256" key="1">
    <source>
        <dbReference type="ARBA" id="ARBA00003330"/>
    </source>
</evidence>
<comment type="subunit">
    <text evidence="2">Monomer.</text>
</comment>
<accession>B5Y6W8</accession>
<keyword evidence="7" id="KW-1015">Disulfide bond</keyword>
<dbReference type="FunFam" id="3.40.30.10:FF:000007">
    <property type="entry name" value="Thioredoxin-dependent thiol peroxidase"/>
    <property type="match status" value="1"/>
</dbReference>
<comment type="catalytic activity">
    <reaction evidence="12">
        <text>a hydroperoxide + [thioredoxin]-dithiol = an alcohol + [thioredoxin]-disulfide + H2O</text>
        <dbReference type="Rhea" id="RHEA:62620"/>
        <dbReference type="Rhea" id="RHEA-COMP:10698"/>
        <dbReference type="Rhea" id="RHEA-COMP:10700"/>
        <dbReference type="ChEBI" id="CHEBI:15377"/>
        <dbReference type="ChEBI" id="CHEBI:29950"/>
        <dbReference type="ChEBI" id="CHEBI:30879"/>
        <dbReference type="ChEBI" id="CHEBI:35924"/>
        <dbReference type="ChEBI" id="CHEBI:50058"/>
        <dbReference type="EC" id="1.11.1.24"/>
    </reaction>
</comment>
<reference evidence="15" key="1">
    <citation type="submission" date="2008-08" db="EMBL/GenBank/DDBJ databases">
        <title>The complete genome sequence of Coprothermobacter proteolyticus strain ATCC 5245 / DSM 5265 / BT.</title>
        <authorList>
            <person name="Dodson R.J."/>
            <person name="Durkin A.S."/>
            <person name="Wu M."/>
            <person name="Eisen J."/>
            <person name="Sutton G."/>
        </authorList>
    </citation>
    <scope>NUCLEOTIDE SEQUENCE [LARGE SCALE GENOMIC DNA]</scope>
    <source>
        <strain evidence="15">ATCC 35245 / DSM 5265 / OCM 4 / BT</strain>
    </source>
</reference>
<evidence type="ECO:0000256" key="5">
    <source>
        <dbReference type="ARBA" id="ARBA00022862"/>
    </source>
</evidence>
<feature type="domain" description="Thioredoxin" evidence="13">
    <location>
        <begin position="1"/>
        <end position="150"/>
    </location>
</feature>
<dbReference type="SUPFAM" id="SSF52833">
    <property type="entry name" value="Thioredoxin-like"/>
    <property type="match status" value="1"/>
</dbReference>
<keyword evidence="5" id="KW-0049">Antioxidant</keyword>
<evidence type="ECO:0000256" key="9">
    <source>
        <dbReference type="ARBA" id="ARBA00032824"/>
    </source>
</evidence>
<reference evidence="14 15" key="2">
    <citation type="journal article" date="2014" name="Genome Announc.">
        <title>Complete Genome Sequence of Coprothermobacter proteolyticus DSM 5265.</title>
        <authorList>
            <person name="Alexiev A."/>
            <person name="Coil D.A."/>
            <person name="Badger J.H."/>
            <person name="Enticknap J."/>
            <person name="Ward N."/>
            <person name="Robb F.T."/>
            <person name="Eisen J.A."/>
        </authorList>
    </citation>
    <scope>NUCLEOTIDE SEQUENCE [LARGE SCALE GENOMIC DNA]</scope>
    <source>
        <strain evidence="15">ATCC 35245 / DSM 5265 / OCM 4 / BT</strain>
    </source>
</reference>
<dbReference type="eggNOG" id="COG1225">
    <property type="taxonomic scope" value="Bacteria"/>
</dbReference>
<evidence type="ECO:0000256" key="12">
    <source>
        <dbReference type="ARBA" id="ARBA00049091"/>
    </source>
</evidence>
<dbReference type="GO" id="GO:0008379">
    <property type="term" value="F:thioredoxin peroxidase activity"/>
    <property type="evidence" value="ECO:0007669"/>
    <property type="project" value="TreeGrafter"/>
</dbReference>
<evidence type="ECO:0000256" key="10">
    <source>
        <dbReference type="ARBA" id="ARBA00038489"/>
    </source>
</evidence>
<evidence type="ECO:0000256" key="11">
    <source>
        <dbReference type="ARBA" id="ARBA00042639"/>
    </source>
</evidence>
<dbReference type="GO" id="GO:0034599">
    <property type="term" value="P:cellular response to oxidative stress"/>
    <property type="evidence" value="ECO:0007669"/>
    <property type="project" value="TreeGrafter"/>
</dbReference>
<evidence type="ECO:0000256" key="6">
    <source>
        <dbReference type="ARBA" id="ARBA00023002"/>
    </source>
</evidence>
<evidence type="ECO:0000256" key="4">
    <source>
        <dbReference type="ARBA" id="ARBA00022559"/>
    </source>
</evidence>
<dbReference type="CDD" id="cd03017">
    <property type="entry name" value="PRX_BCP"/>
    <property type="match status" value="1"/>
</dbReference>
<evidence type="ECO:0000256" key="8">
    <source>
        <dbReference type="ARBA" id="ARBA00023284"/>
    </source>
</evidence>
<sequence length="151" mass="17519">MEHWQEIELVDLDGRSVRISDFQGWKVLYFYPKAMTSGCTMEAEDFSRLYEDFKTLGVTVIGVSTDNVERLKKFKEKVGIPFVLLSDPNHALAEALGVWKEKNMYGKKTMGIERSTFVINPDNQIIKEWRKVKVAGHAQEVFDHIKEFMKN</sequence>
<dbReference type="KEGG" id="cpo:COPRO5265_0145"/>